<feature type="transmembrane region" description="Helical" evidence="11">
    <location>
        <begin position="295"/>
        <end position="314"/>
    </location>
</feature>
<evidence type="ECO:0000256" key="9">
    <source>
        <dbReference type="ARBA" id="ARBA00023049"/>
    </source>
</evidence>
<evidence type="ECO:0000256" key="3">
    <source>
        <dbReference type="ARBA" id="ARBA00007931"/>
    </source>
</evidence>
<keyword evidence="5 11" id="KW-0812">Transmembrane</keyword>
<evidence type="ECO:0000256" key="4">
    <source>
        <dbReference type="ARBA" id="ARBA00022670"/>
    </source>
</evidence>
<dbReference type="GO" id="GO:0046872">
    <property type="term" value="F:metal ion binding"/>
    <property type="evidence" value="ECO:0007669"/>
    <property type="project" value="UniProtKB-KW"/>
</dbReference>
<dbReference type="AlphaFoldDB" id="A0A418YU09"/>
<dbReference type="GO" id="GO:0006508">
    <property type="term" value="P:proteolysis"/>
    <property type="evidence" value="ECO:0007669"/>
    <property type="project" value="UniProtKB-KW"/>
</dbReference>
<dbReference type="OrthoDB" id="9782003at2"/>
<dbReference type="EMBL" id="QVRA01000006">
    <property type="protein sequence ID" value="RJG55544.1"/>
    <property type="molecule type" value="Genomic_DNA"/>
</dbReference>
<evidence type="ECO:0000313" key="13">
    <source>
        <dbReference type="EMBL" id="RJG55544.1"/>
    </source>
</evidence>
<evidence type="ECO:0000256" key="8">
    <source>
        <dbReference type="ARBA" id="ARBA00022989"/>
    </source>
</evidence>
<accession>A0A418YU09</accession>
<keyword evidence="11" id="KW-0479">Metal-binding</keyword>
<feature type="domain" description="PDZ" evidence="12">
    <location>
        <begin position="127"/>
        <end position="198"/>
    </location>
</feature>
<keyword evidence="14" id="KW-1185">Reference proteome</keyword>
<evidence type="ECO:0000256" key="2">
    <source>
        <dbReference type="ARBA" id="ARBA00004141"/>
    </source>
</evidence>
<dbReference type="RefSeq" id="WP_119745551.1">
    <property type="nucleotide sequence ID" value="NZ_QVRA01000006.1"/>
</dbReference>
<feature type="transmembrane region" description="Helical" evidence="11">
    <location>
        <begin position="7"/>
        <end position="25"/>
    </location>
</feature>
<dbReference type="EC" id="3.4.24.-" evidence="11"/>
<dbReference type="PANTHER" id="PTHR42837">
    <property type="entry name" value="REGULATOR OF SIGMA-E PROTEASE RSEP"/>
    <property type="match status" value="1"/>
</dbReference>
<dbReference type="InterPro" id="IPR041489">
    <property type="entry name" value="PDZ_6"/>
</dbReference>
<keyword evidence="10 11" id="KW-0472">Membrane</keyword>
<evidence type="ECO:0000313" key="14">
    <source>
        <dbReference type="Proteomes" id="UP000283469"/>
    </source>
</evidence>
<proteinExistence type="inferred from homology"/>
<dbReference type="InterPro" id="IPR008915">
    <property type="entry name" value="Peptidase_M50"/>
</dbReference>
<keyword evidence="4 13" id="KW-0645">Protease</keyword>
<comment type="similarity">
    <text evidence="3 11">Belongs to the peptidase M50B family.</text>
</comment>
<dbReference type="GO" id="GO:0004222">
    <property type="term" value="F:metalloendopeptidase activity"/>
    <property type="evidence" value="ECO:0007669"/>
    <property type="project" value="InterPro"/>
</dbReference>
<evidence type="ECO:0000256" key="1">
    <source>
        <dbReference type="ARBA" id="ARBA00001947"/>
    </source>
</evidence>
<dbReference type="SMART" id="SM00228">
    <property type="entry name" value="PDZ"/>
    <property type="match status" value="1"/>
</dbReference>
<dbReference type="GO" id="GO:0016020">
    <property type="term" value="C:membrane"/>
    <property type="evidence" value="ECO:0007669"/>
    <property type="project" value="UniProtKB-SubCell"/>
</dbReference>
<sequence length="377" mass="41006">MIHNPGFLLTVLAFVAVIGPLVFVHELGHYLVGRWCGVKAEAFSIGFGPELFAWVDKRGTRWRVATLPLGGYVRFKGDMNAASMTDPAWLELPAAERAQSFPSKPLWQRAAIVAAGPAINFLFAILILAGFAIAYGESRTPPVAGKVEAGSAAAAAGILPKDRIISLDGREIATFDQIKDFTSIRPNRQISAVIERNGARFERQITLGVMPLKDRFGNTHHLGVLGLYNANPIVVSVDFWRAPAVAVRQIGRIIRDMVETLKQIVLGMRSVKELGGPLKIAQISGQMASLGIEGFIFFAALISINLGFINLLPIPMLDGGHLLFYGIEAVQRKPVSERVQEWAYKSGLAVLLTMMVLVTFNDLSSFGLWKSLSGLIG</sequence>
<comment type="caution">
    <text evidence="13">The sequence shown here is derived from an EMBL/GenBank/DDBJ whole genome shotgun (WGS) entry which is preliminary data.</text>
</comment>
<dbReference type="Gene3D" id="2.30.42.10">
    <property type="match status" value="1"/>
</dbReference>
<keyword evidence="9 11" id="KW-0482">Metalloprotease</keyword>
<evidence type="ECO:0000256" key="6">
    <source>
        <dbReference type="ARBA" id="ARBA00022801"/>
    </source>
</evidence>
<dbReference type="InterPro" id="IPR036034">
    <property type="entry name" value="PDZ_sf"/>
</dbReference>
<keyword evidence="6 11" id="KW-0378">Hydrolase</keyword>
<organism evidence="13 14">
    <name type="scientific">Sphingobium terrigena</name>
    <dbReference type="NCBI Taxonomy" id="2304063"/>
    <lineage>
        <taxon>Bacteria</taxon>
        <taxon>Pseudomonadati</taxon>
        <taxon>Pseudomonadota</taxon>
        <taxon>Alphaproteobacteria</taxon>
        <taxon>Sphingomonadales</taxon>
        <taxon>Sphingomonadaceae</taxon>
        <taxon>Sphingobium</taxon>
    </lineage>
</organism>
<dbReference type="Proteomes" id="UP000283469">
    <property type="component" value="Unassembled WGS sequence"/>
</dbReference>
<dbReference type="InterPro" id="IPR004387">
    <property type="entry name" value="Pept_M50_Zn"/>
</dbReference>
<evidence type="ECO:0000259" key="12">
    <source>
        <dbReference type="SMART" id="SM00228"/>
    </source>
</evidence>
<evidence type="ECO:0000256" key="5">
    <source>
        <dbReference type="ARBA" id="ARBA00022692"/>
    </source>
</evidence>
<name>A0A418YU09_9SPHN</name>
<comment type="cofactor">
    <cofactor evidence="1 11">
        <name>Zn(2+)</name>
        <dbReference type="ChEBI" id="CHEBI:29105"/>
    </cofactor>
</comment>
<keyword evidence="8 11" id="KW-1133">Transmembrane helix</keyword>
<gene>
    <name evidence="13" type="primary">rseP</name>
    <name evidence="13" type="ORF">D0Z70_09100</name>
</gene>
<dbReference type="PANTHER" id="PTHR42837:SF2">
    <property type="entry name" value="MEMBRANE METALLOPROTEASE ARASP2, CHLOROPLASTIC-RELATED"/>
    <property type="match status" value="1"/>
</dbReference>
<dbReference type="Pfam" id="PF17820">
    <property type="entry name" value="PDZ_6"/>
    <property type="match status" value="1"/>
</dbReference>
<dbReference type="InterPro" id="IPR001478">
    <property type="entry name" value="PDZ"/>
</dbReference>
<dbReference type="NCBIfam" id="TIGR00054">
    <property type="entry name" value="RIP metalloprotease RseP"/>
    <property type="match status" value="1"/>
</dbReference>
<feature type="transmembrane region" description="Helical" evidence="11">
    <location>
        <begin position="342"/>
        <end position="360"/>
    </location>
</feature>
<evidence type="ECO:0000256" key="11">
    <source>
        <dbReference type="RuleBase" id="RU362031"/>
    </source>
</evidence>
<dbReference type="SUPFAM" id="SSF50156">
    <property type="entry name" value="PDZ domain-like"/>
    <property type="match status" value="1"/>
</dbReference>
<feature type="transmembrane region" description="Helical" evidence="11">
    <location>
        <begin position="110"/>
        <end position="136"/>
    </location>
</feature>
<evidence type="ECO:0000256" key="7">
    <source>
        <dbReference type="ARBA" id="ARBA00022833"/>
    </source>
</evidence>
<keyword evidence="7 11" id="KW-0862">Zinc</keyword>
<comment type="subcellular location">
    <subcellularLocation>
        <location evidence="2">Membrane</location>
        <topology evidence="2">Multi-pass membrane protein</topology>
    </subcellularLocation>
</comment>
<evidence type="ECO:0000256" key="10">
    <source>
        <dbReference type="ARBA" id="ARBA00023136"/>
    </source>
</evidence>
<reference evidence="13 14" key="1">
    <citation type="submission" date="2018-08" db="EMBL/GenBank/DDBJ databases">
        <title>Sphingobium sp. EO9.</title>
        <authorList>
            <person name="Park Y."/>
            <person name="Kim K.H."/>
            <person name="Jeon C.O."/>
        </authorList>
    </citation>
    <scope>NUCLEOTIDE SEQUENCE [LARGE SCALE GENOMIC DNA]</scope>
    <source>
        <strain evidence="13 14">EO9</strain>
    </source>
</reference>
<dbReference type="Pfam" id="PF02163">
    <property type="entry name" value="Peptidase_M50"/>
    <property type="match status" value="1"/>
</dbReference>
<protein>
    <recommendedName>
        <fullName evidence="11">Zinc metalloprotease</fullName>
        <ecNumber evidence="11">3.4.24.-</ecNumber>
    </recommendedName>
</protein>
<dbReference type="CDD" id="cd06163">
    <property type="entry name" value="S2P-M50_PDZ_RseP-like"/>
    <property type="match status" value="1"/>
</dbReference>